<evidence type="ECO:0000259" key="2">
    <source>
        <dbReference type="Pfam" id="PF18167"/>
    </source>
</evidence>
<dbReference type="STRING" id="29529.SAMN04488122_4563"/>
<keyword evidence="1" id="KW-0472">Membrane</keyword>
<name>A0A1I0S7T6_9BACT</name>
<dbReference type="EMBL" id="FOJG01000002">
    <property type="protein sequence ID" value="SEW51883.1"/>
    <property type="molecule type" value="Genomic_DNA"/>
</dbReference>
<dbReference type="OrthoDB" id="791606at2"/>
<proteinExistence type="predicted"/>
<accession>A0A1I0S7T6</accession>
<feature type="transmembrane region" description="Helical" evidence="1">
    <location>
        <begin position="6"/>
        <end position="23"/>
    </location>
</feature>
<dbReference type="Proteomes" id="UP000199310">
    <property type="component" value="Unassembled WGS sequence"/>
</dbReference>
<evidence type="ECO:0000313" key="3">
    <source>
        <dbReference type="EMBL" id="SEW51883.1"/>
    </source>
</evidence>
<evidence type="ECO:0000256" key="1">
    <source>
        <dbReference type="SAM" id="Phobius"/>
    </source>
</evidence>
<gene>
    <name evidence="3" type="ORF">SAMN04488122_4563</name>
</gene>
<keyword evidence="4" id="KW-1185">Reference proteome</keyword>
<protein>
    <recommendedName>
        <fullName evidence="2">CD-NTase-associated protein 16 NUDIX domain-containing protein</fullName>
    </recommendedName>
</protein>
<dbReference type="InterPro" id="IPR040829">
    <property type="entry name" value="Cap16_NUDIX"/>
</dbReference>
<keyword evidence="1" id="KW-0812">Transmembrane</keyword>
<dbReference type="AlphaFoldDB" id="A0A1I0S7T6"/>
<feature type="domain" description="CD-NTase-associated protein 16 NUDIX" evidence="2">
    <location>
        <begin position="72"/>
        <end position="269"/>
    </location>
</feature>
<evidence type="ECO:0000313" key="4">
    <source>
        <dbReference type="Proteomes" id="UP000199310"/>
    </source>
</evidence>
<reference evidence="4" key="1">
    <citation type="submission" date="2016-10" db="EMBL/GenBank/DDBJ databases">
        <authorList>
            <person name="Varghese N."/>
            <person name="Submissions S."/>
        </authorList>
    </citation>
    <scope>NUCLEOTIDE SEQUENCE [LARGE SCALE GENOMIC DNA]</scope>
    <source>
        <strain evidence="4">DSM 3695</strain>
    </source>
</reference>
<organism evidence="3 4">
    <name type="scientific">Chitinophaga arvensicola</name>
    <dbReference type="NCBI Taxonomy" id="29529"/>
    <lineage>
        <taxon>Bacteria</taxon>
        <taxon>Pseudomonadati</taxon>
        <taxon>Bacteroidota</taxon>
        <taxon>Chitinophagia</taxon>
        <taxon>Chitinophagales</taxon>
        <taxon>Chitinophagaceae</taxon>
        <taxon>Chitinophaga</taxon>
    </lineage>
</organism>
<dbReference type="RefSeq" id="WP_089898341.1">
    <property type="nucleotide sequence ID" value="NZ_FOJG01000002.1"/>
</dbReference>
<dbReference type="Pfam" id="PF18167">
    <property type="entry name" value="Sa_NUDIX"/>
    <property type="match status" value="1"/>
</dbReference>
<keyword evidence="1" id="KW-1133">Transmembrane helix</keyword>
<sequence>MNKKSIIQFLAACVAFILTLVLIKEPSDRAGWIKFDLGLLSASLIEFVVYIWENHKKIKLILSTTFINPNSEIRVSIAYLFRISINGKYFLVRNHRDQPGYQPVGGVYRYSKEGTTHDFTEIDAIPCTYMEVAAHSRNDLRLIIKKRKMLRRFLSWFESRKNREIDPHREFHEELVEEGLVSANTFPYIQYDFIKKNMTSIQRSKKWPVDEFLYADIFELNWENEEQKAAFEKLLNEESEKYIFATADEIKTGYTASGKVILEHSKKIL</sequence>
<feature type="transmembrane region" description="Helical" evidence="1">
    <location>
        <begin position="35"/>
        <end position="52"/>
    </location>
</feature>